<proteinExistence type="predicted"/>
<protein>
    <submittedName>
        <fullName evidence="2">Uncharacterized protein</fullName>
    </submittedName>
</protein>
<feature type="region of interest" description="Disordered" evidence="1">
    <location>
        <begin position="60"/>
        <end position="110"/>
    </location>
</feature>
<dbReference type="Proteomes" id="UP000315522">
    <property type="component" value="Unassembled WGS sequence"/>
</dbReference>
<evidence type="ECO:0000313" key="3">
    <source>
        <dbReference type="Proteomes" id="UP000315522"/>
    </source>
</evidence>
<evidence type="ECO:0000256" key="1">
    <source>
        <dbReference type="SAM" id="MobiDB-lite"/>
    </source>
</evidence>
<comment type="caution">
    <text evidence="2">The sequence shown here is derived from an EMBL/GenBank/DDBJ whole genome shotgun (WGS) entry which is preliminary data.</text>
</comment>
<dbReference type="AlphaFoldDB" id="A0A559MAP8"/>
<dbReference type="EMBL" id="QGML01001012">
    <property type="protein sequence ID" value="TVY90018.1"/>
    <property type="molecule type" value="Genomic_DNA"/>
</dbReference>
<sequence>MASSSIPDNPFIFESGDLQIIATYGGKQIIGSVCSSALVFASSIWKKFIYPPFEQLCDSSTPTKSKATVEGGQERSQEQSKTEVHNAAGAAEEERSNDNPRTEESLQVKNKPGNTMVRQLDFSDDDGDALLLLLHIVHLQFQYVPPKLEFPLLLHVAVLCDMYDCVQLVQPWLFTTWLVDGLDTAIGTETGHAFFIAWVFGLESTFYVLARKLMEEIEVDESGECHVGASDLKEYMPPGILERIKLARNSVIGLLLEIPYTQVEQIMSLQRSASHSCRHKKGRCDMLVYGSLTIALVLVDLWPERAPGSITISIKELVKQLETLRVEVVETTVSRHCQENHNDCNNNIGAEVAAVLQEEIQIAGPDHFEHLIIQRLKLTELVLNRDI</sequence>
<name>A0A559MAP8_9HELO</name>
<evidence type="ECO:0000313" key="2">
    <source>
        <dbReference type="EMBL" id="TVY90018.1"/>
    </source>
</evidence>
<feature type="compositionally biased region" description="Basic and acidic residues" evidence="1">
    <location>
        <begin position="72"/>
        <end position="84"/>
    </location>
</feature>
<gene>
    <name evidence="2" type="ORF">LAWI1_G005081</name>
</gene>
<feature type="compositionally biased region" description="Basic and acidic residues" evidence="1">
    <location>
        <begin position="92"/>
        <end position="106"/>
    </location>
</feature>
<keyword evidence="3" id="KW-1185">Reference proteome</keyword>
<accession>A0A559MAP8</accession>
<reference evidence="2 3" key="1">
    <citation type="submission" date="2018-05" db="EMBL/GenBank/DDBJ databases">
        <title>Genome sequencing and assembly of the regulated plant pathogen Lachnellula willkommii and related sister species for the development of diagnostic species identification markers.</title>
        <authorList>
            <person name="Giroux E."/>
            <person name="Bilodeau G."/>
        </authorList>
    </citation>
    <scope>NUCLEOTIDE SEQUENCE [LARGE SCALE GENOMIC DNA]</scope>
    <source>
        <strain evidence="2 3">CBS 172.35</strain>
    </source>
</reference>
<organism evidence="2 3">
    <name type="scientific">Lachnellula willkommii</name>
    <dbReference type="NCBI Taxonomy" id="215461"/>
    <lineage>
        <taxon>Eukaryota</taxon>
        <taxon>Fungi</taxon>
        <taxon>Dikarya</taxon>
        <taxon>Ascomycota</taxon>
        <taxon>Pezizomycotina</taxon>
        <taxon>Leotiomycetes</taxon>
        <taxon>Helotiales</taxon>
        <taxon>Lachnaceae</taxon>
        <taxon>Lachnellula</taxon>
    </lineage>
</organism>